<keyword evidence="3" id="KW-1185">Reference proteome</keyword>
<dbReference type="EMBL" id="CP002382">
    <property type="protein sequence ID" value="AEP09767.1"/>
    <property type="molecule type" value="Genomic_DNA"/>
</dbReference>
<sequence length="324" mass="34696">MTTTPAKPKKKSFNLRRERMLGRATEKRRYDLPLNKGAGSGFLMVLIALMTFLAMMAVAASFTLSAMTHRWSSGLENRVTVEIPATDMDGNLRDADTINDIATKALSILHAHPAVIDSQRMADAEIRKLVEPWLGTNLLNDTIPLPALITVALRPDTDAPTMGQLTISLRSAASNIRVDTHEEWLTDLLRFTGAMQLGALMISLVIGVTTVTAVAGAVRARMAVHRADVELLHIMGASDGYITKQFQRHALILALKGGLAGALAGALAMMITGWVSGEMGAAILPDFTLSGGQIALLCLTPLLAAAIATTTARFTVLRVLSTFP</sequence>
<dbReference type="InterPro" id="IPR004513">
    <property type="entry name" value="FtsX"/>
</dbReference>
<dbReference type="OrthoDB" id="9814843at2"/>
<dbReference type="GO" id="GO:0016020">
    <property type="term" value="C:membrane"/>
    <property type="evidence" value="ECO:0007669"/>
    <property type="project" value="InterPro"/>
</dbReference>
<dbReference type="KEGG" id="mai:MICA_1449"/>
<reference evidence="2 3" key="1">
    <citation type="journal article" date="2011" name="BMC Genomics">
        <title>Genomic insights into an obligate epibiotic bacterial predator: Micavibrio aeruginosavorus ARL-13.</title>
        <authorList>
            <person name="Wang Z."/>
            <person name="Kadouri D."/>
            <person name="Wu M."/>
        </authorList>
    </citation>
    <scope>NUCLEOTIDE SEQUENCE [LARGE SCALE GENOMIC DNA]</scope>
    <source>
        <strain evidence="2 3">ARL-13</strain>
    </source>
</reference>
<dbReference type="GO" id="GO:0051301">
    <property type="term" value="P:cell division"/>
    <property type="evidence" value="ECO:0007669"/>
    <property type="project" value="InterPro"/>
</dbReference>
<evidence type="ECO:0000256" key="1">
    <source>
        <dbReference type="SAM" id="Phobius"/>
    </source>
</evidence>
<dbReference type="RefSeq" id="WP_014102990.1">
    <property type="nucleotide sequence ID" value="NC_016026.1"/>
</dbReference>
<name>G2KNB9_MICAA</name>
<dbReference type="eggNOG" id="COG2177">
    <property type="taxonomic scope" value="Bacteria"/>
</dbReference>
<accession>G2KNB9</accession>
<proteinExistence type="predicted"/>
<keyword evidence="1" id="KW-0472">Membrane</keyword>
<evidence type="ECO:0000313" key="3">
    <source>
        <dbReference type="Proteomes" id="UP000009286"/>
    </source>
</evidence>
<evidence type="ECO:0000313" key="2">
    <source>
        <dbReference type="EMBL" id="AEP09767.1"/>
    </source>
</evidence>
<dbReference type="Proteomes" id="UP000009286">
    <property type="component" value="Chromosome"/>
</dbReference>
<dbReference type="PANTHER" id="PTHR47755">
    <property type="entry name" value="CELL DIVISION PROTEIN FTSX"/>
    <property type="match status" value="1"/>
</dbReference>
<feature type="transmembrane region" description="Helical" evidence="1">
    <location>
        <begin position="194"/>
        <end position="218"/>
    </location>
</feature>
<keyword evidence="1" id="KW-0812">Transmembrane</keyword>
<protein>
    <submittedName>
        <fullName evidence="2">Permease family protein</fullName>
    </submittedName>
</protein>
<feature type="transmembrane region" description="Helical" evidence="1">
    <location>
        <begin position="294"/>
        <end position="316"/>
    </location>
</feature>
<dbReference type="AlphaFoldDB" id="G2KNB9"/>
<feature type="transmembrane region" description="Helical" evidence="1">
    <location>
        <begin position="37"/>
        <end position="62"/>
    </location>
</feature>
<dbReference type="PANTHER" id="PTHR47755:SF1">
    <property type="entry name" value="CELL DIVISION PROTEIN FTSX"/>
    <property type="match status" value="1"/>
</dbReference>
<gene>
    <name evidence="2" type="ordered locus">MICA_1449</name>
</gene>
<dbReference type="HOGENOM" id="CLU_067538_0_0_5"/>
<dbReference type="GO" id="GO:0032153">
    <property type="term" value="C:cell division site"/>
    <property type="evidence" value="ECO:0007669"/>
    <property type="project" value="TreeGrafter"/>
</dbReference>
<keyword evidence="1" id="KW-1133">Transmembrane helix</keyword>
<feature type="transmembrane region" description="Helical" evidence="1">
    <location>
        <begin position="250"/>
        <end position="274"/>
    </location>
</feature>
<dbReference type="STRING" id="856793.MICA_1449"/>
<organism evidence="2 3">
    <name type="scientific">Micavibrio aeruginosavorus (strain ARL-13)</name>
    <dbReference type="NCBI Taxonomy" id="856793"/>
    <lineage>
        <taxon>Bacteria</taxon>
        <taxon>Pseudomonadati</taxon>
        <taxon>Bdellovibrionota</taxon>
        <taxon>Bdellovibrionia</taxon>
        <taxon>Bdellovibrionales</taxon>
        <taxon>Pseudobdellovibrionaceae</taxon>
        <taxon>Micavibrio</taxon>
    </lineage>
</organism>